<dbReference type="InterPro" id="IPR013154">
    <property type="entry name" value="ADH-like_N"/>
</dbReference>
<evidence type="ECO:0000259" key="6">
    <source>
        <dbReference type="SMART" id="SM00829"/>
    </source>
</evidence>
<organism evidence="7 8">
    <name type="scientific">Pestalotiopsis fici (strain W106-1 / CGMCC3.15140)</name>
    <dbReference type="NCBI Taxonomy" id="1229662"/>
    <lineage>
        <taxon>Eukaryota</taxon>
        <taxon>Fungi</taxon>
        <taxon>Dikarya</taxon>
        <taxon>Ascomycota</taxon>
        <taxon>Pezizomycotina</taxon>
        <taxon>Sordariomycetes</taxon>
        <taxon>Xylariomycetidae</taxon>
        <taxon>Amphisphaeriales</taxon>
        <taxon>Sporocadaceae</taxon>
        <taxon>Pestalotiopsis</taxon>
    </lineage>
</organism>
<feature type="domain" description="Enoyl reductase (ER)" evidence="6">
    <location>
        <begin position="20"/>
        <end position="356"/>
    </location>
</feature>
<dbReference type="SMART" id="SM00829">
    <property type="entry name" value="PKS_ER"/>
    <property type="match status" value="1"/>
</dbReference>
<keyword evidence="5" id="KW-0560">Oxidoreductase</keyword>
<dbReference type="Pfam" id="PF08240">
    <property type="entry name" value="ADH_N"/>
    <property type="match status" value="1"/>
</dbReference>
<dbReference type="InterPro" id="IPR036291">
    <property type="entry name" value="NAD(P)-bd_dom_sf"/>
</dbReference>
<dbReference type="FunCoup" id="W3XK96">
    <property type="interactions" value="256"/>
</dbReference>
<dbReference type="KEGG" id="pfy:PFICI_00296"/>
<evidence type="ECO:0000256" key="4">
    <source>
        <dbReference type="ARBA" id="ARBA00022857"/>
    </source>
</evidence>
<dbReference type="OrthoDB" id="48317at2759"/>
<evidence type="ECO:0000313" key="7">
    <source>
        <dbReference type="EMBL" id="ETS86468.1"/>
    </source>
</evidence>
<dbReference type="AlphaFoldDB" id="W3XK96"/>
<evidence type="ECO:0000313" key="8">
    <source>
        <dbReference type="Proteomes" id="UP000030651"/>
    </source>
</evidence>
<evidence type="ECO:0000256" key="1">
    <source>
        <dbReference type="ARBA" id="ARBA00008072"/>
    </source>
</evidence>
<evidence type="ECO:0000256" key="2">
    <source>
        <dbReference type="ARBA" id="ARBA00011245"/>
    </source>
</evidence>
<evidence type="ECO:0000256" key="3">
    <source>
        <dbReference type="ARBA" id="ARBA00022741"/>
    </source>
</evidence>
<dbReference type="InterPro" id="IPR013149">
    <property type="entry name" value="ADH-like_C"/>
</dbReference>
<dbReference type="eggNOG" id="KOG1198">
    <property type="taxonomic scope" value="Eukaryota"/>
</dbReference>
<dbReference type="HOGENOM" id="CLU_026673_16_1_1"/>
<dbReference type="CDD" id="cd08249">
    <property type="entry name" value="enoyl_reductase_like"/>
    <property type="match status" value="1"/>
</dbReference>
<sequence length="359" mass="38562">MNEVFNVPKSQRAIVADKNGQLVLVDDSPLPELESDMVLVKTVAVALNPVDIKMTGRLAHPGGVAGHDFAGTVVDQGSNVWTASPLKRGDRVSGAVQGVHSLTPRVGAFTEYIGATDIVLMKIPENMSFEEAASLGTGIGTMGLALFHNLQVPGYPDAPATEPTTVLVYGGSTSSGTLALQLLKLSGLKPIATASPKNFEMVKEYGAAEVFDYNSADFVANVKSYTKNSLKYVIDCVSTAETMELCYACLGRTGGRLTTLEPPPSYIHTKPKRIHLDWVLGPALHGKAIGWPPPMQREGDPELREYGKRWFTTVQGLLDQGKLKAHPLKMMAGGLEGVFEGTDLLRNNAVSGQKLIYRI</sequence>
<name>W3XK96_PESFW</name>
<proteinExistence type="inferred from homology"/>
<dbReference type="InterPro" id="IPR047122">
    <property type="entry name" value="Trans-enoyl_RdTase-like"/>
</dbReference>
<dbReference type="InterPro" id="IPR020843">
    <property type="entry name" value="ER"/>
</dbReference>
<dbReference type="OMA" id="EPETMQF"/>
<evidence type="ECO:0000256" key="5">
    <source>
        <dbReference type="ARBA" id="ARBA00023002"/>
    </source>
</evidence>
<dbReference type="InParanoid" id="W3XK96"/>
<dbReference type="SUPFAM" id="SSF51735">
    <property type="entry name" value="NAD(P)-binding Rossmann-fold domains"/>
    <property type="match status" value="1"/>
</dbReference>
<dbReference type="Pfam" id="PF00107">
    <property type="entry name" value="ADH_zinc_N"/>
    <property type="match status" value="1"/>
</dbReference>
<dbReference type="Gene3D" id="3.40.50.720">
    <property type="entry name" value="NAD(P)-binding Rossmann-like Domain"/>
    <property type="match status" value="1"/>
</dbReference>
<dbReference type="EMBL" id="KI912109">
    <property type="protein sequence ID" value="ETS86468.1"/>
    <property type="molecule type" value="Genomic_DNA"/>
</dbReference>
<accession>W3XK96</accession>
<dbReference type="RefSeq" id="XP_007827068.1">
    <property type="nucleotide sequence ID" value="XM_007828877.1"/>
</dbReference>
<keyword evidence="4" id="KW-0521">NADP</keyword>
<dbReference type="SUPFAM" id="SSF50129">
    <property type="entry name" value="GroES-like"/>
    <property type="match status" value="1"/>
</dbReference>
<comment type="subunit">
    <text evidence="2">Monomer.</text>
</comment>
<dbReference type="GeneID" id="19265309"/>
<dbReference type="Proteomes" id="UP000030651">
    <property type="component" value="Unassembled WGS sequence"/>
</dbReference>
<dbReference type="GO" id="GO:0016651">
    <property type="term" value="F:oxidoreductase activity, acting on NAD(P)H"/>
    <property type="evidence" value="ECO:0007669"/>
    <property type="project" value="InterPro"/>
</dbReference>
<keyword evidence="8" id="KW-1185">Reference proteome</keyword>
<comment type="similarity">
    <text evidence="1">Belongs to the zinc-containing alcohol dehydrogenase family.</text>
</comment>
<dbReference type="GO" id="GO:0000166">
    <property type="term" value="F:nucleotide binding"/>
    <property type="evidence" value="ECO:0007669"/>
    <property type="project" value="UniProtKB-KW"/>
</dbReference>
<gene>
    <name evidence="7" type="ORF">PFICI_00296</name>
</gene>
<reference evidence="8" key="1">
    <citation type="journal article" date="2015" name="BMC Genomics">
        <title>Genomic and transcriptomic analysis of the endophytic fungus Pestalotiopsis fici reveals its lifestyle and high potential for synthesis of natural products.</title>
        <authorList>
            <person name="Wang X."/>
            <person name="Zhang X."/>
            <person name="Liu L."/>
            <person name="Xiang M."/>
            <person name="Wang W."/>
            <person name="Sun X."/>
            <person name="Che Y."/>
            <person name="Guo L."/>
            <person name="Liu G."/>
            <person name="Guo L."/>
            <person name="Wang C."/>
            <person name="Yin W.B."/>
            <person name="Stadler M."/>
            <person name="Zhang X."/>
            <person name="Liu X."/>
        </authorList>
    </citation>
    <scope>NUCLEOTIDE SEQUENCE [LARGE SCALE GENOMIC DNA]</scope>
    <source>
        <strain evidence="8">W106-1 / CGMCC3.15140</strain>
    </source>
</reference>
<dbReference type="PANTHER" id="PTHR45348:SF1">
    <property type="entry name" value="TRANS-ENOYL REDUCTASE STHE"/>
    <property type="match status" value="1"/>
</dbReference>
<protein>
    <recommendedName>
        <fullName evidence="6">Enoyl reductase (ER) domain-containing protein</fullName>
    </recommendedName>
</protein>
<dbReference type="Gene3D" id="3.90.180.10">
    <property type="entry name" value="Medium-chain alcohol dehydrogenases, catalytic domain"/>
    <property type="match status" value="1"/>
</dbReference>
<dbReference type="InterPro" id="IPR011032">
    <property type="entry name" value="GroES-like_sf"/>
</dbReference>
<keyword evidence="3" id="KW-0547">Nucleotide-binding</keyword>
<dbReference type="PANTHER" id="PTHR45348">
    <property type="entry name" value="HYPOTHETICAL OXIDOREDUCTASE (EUROFUNG)"/>
    <property type="match status" value="1"/>
</dbReference>